<dbReference type="InterPro" id="IPR006073">
    <property type="entry name" value="GTP-bd"/>
</dbReference>
<feature type="domain" description="EngB-type G" evidence="6">
    <location>
        <begin position="128"/>
        <end position="320"/>
    </location>
</feature>
<evidence type="ECO:0000259" key="6">
    <source>
        <dbReference type="PROSITE" id="PS51706"/>
    </source>
</evidence>
<dbReference type="SUPFAM" id="SSF52540">
    <property type="entry name" value="P-loop containing nucleoside triphosphate hydrolases"/>
    <property type="match status" value="1"/>
</dbReference>
<dbReference type="RefSeq" id="XP_069200129.1">
    <property type="nucleotide sequence ID" value="XM_069342666.1"/>
</dbReference>
<evidence type="ECO:0000256" key="2">
    <source>
        <dbReference type="ARBA" id="ARBA00022741"/>
    </source>
</evidence>
<evidence type="ECO:0000313" key="7">
    <source>
        <dbReference type="EMBL" id="KAL1303854.1"/>
    </source>
</evidence>
<feature type="region of interest" description="Disordered" evidence="5">
    <location>
        <begin position="370"/>
        <end position="392"/>
    </location>
</feature>
<comment type="caution">
    <text evidence="7">The sequence shown here is derived from an EMBL/GenBank/DDBJ whole genome shotgun (WGS) entry which is preliminary data.</text>
</comment>
<gene>
    <name evidence="7" type="ORF">AAFC00_000310</name>
</gene>
<proteinExistence type="predicted"/>
<accession>A0ABR3PCI9</accession>
<dbReference type="GeneID" id="95974013"/>
<sequence length="392" mass="42293">MEATMIKQVLPTRCLRHAYRTRVLGIRNTSTTTTRTRTTTAKNIAQSKTTAPAAPKTPAARAEPTTTTTTTTTPPPPLLTLTPQTLHSYATTPAPTIPQLHYSNLFFSSQSPAHLWTTPYFRQFPSSPHPEVAFLGRSNVGKSSLLNALFNRPRVKTAHVSKKPGRTRTMNAFGVGPLSANKVAEGTEKWKMLGRGGVVVIDMPGYGKGSREEWGTEIMKVLEKRKQLRKTFLLVDIQHGLKATDKSLLAHLRASGIQFQLILSKADKILFPDPKPPSPQKLHNGLSKIQKQIADIYKELDMRGDGVDVLCVSAEKDLFVEGMPRAGRLGVDAVRWAVLRACGLDCDESGRARKLEGIDVVEGGGAVGKSAAPASSSAAASATSADSPLAVV</sequence>
<dbReference type="PANTHER" id="PTHR46498:SF1">
    <property type="entry name" value="GTP-BINDING PROTEIN 8"/>
    <property type="match status" value="1"/>
</dbReference>
<dbReference type="PRINTS" id="PR00326">
    <property type="entry name" value="GTP1OBG"/>
</dbReference>
<evidence type="ECO:0000256" key="1">
    <source>
        <dbReference type="ARBA" id="ARBA00022723"/>
    </source>
</evidence>
<keyword evidence="2" id="KW-0547">Nucleotide-binding</keyword>
<reference evidence="7 8" key="1">
    <citation type="submission" date="2024-07" db="EMBL/GenBank/DDBJ databases">
        <title>Draft sequence of the Neodothiora populina.</title>
        <authorList>
            <person name="Drown D.D."/>
            <person name="Schuette U.S."/>
            <person name="Buechlein A.B."/>
            <person name="Rusch D.R."/>
            <person name="Winton L.W."/>
            <person name="Adams G.A."/>
        </authorList>
    </citation>
    <scope>NUCLEOTIDE SEQUENCE [LARGE SCALE GENOMIC DNA]</scope>
    <source>
        <strain evidence="7 8">CPC 39397</strain>
    </source>
</reference>
<keyword evidence="8" id="KW-1185">Reference proteome</keyword>
<protein>
    <recommendedName>
        <fullName evidence="6">EngB-type G domain-containing protein</fullName>
    </recommendedName>
</protein>
<dbReference type="Pfam" id="PF01926">
    <property type="entry name" value="MMR_HSR1"/>
    <property type="match status" value="1"/>
</dbReference>
<keyword evidence="1" id="KW-0479">Metal-binding</keyword>
<keyword evidence="4" id="KW-0342">GTP-binding</keyword>
<evidence type="ECO:0000256" key="4">
    <source>
        <dbReference type="ARBA" id="ARBA00023134"/>
    </source>
</evidence>
<dbReference type="InterPro" id="IPR030393">
    <property type="entry name" value="G_ENGB_dom"/>
</dbReference>
<evidence type="ECO:0000256" key="5">
    <source>
        <dbReference type="SAM" id="MobiDB-lite"/>
    </source>
</evidence>
<keyword evidence="3" id="KW-0460">Magnesium</keyword>
<evidence type="ECO:0000256" key="3">
    <source>
        <dbReference type="ARBA" id="ARBA00022842"/>
    </source>
</evidence>
<evidence type="ECO:0000313" key="8">
    <source>
        <dbReference type="Proteomes" id="UP001562354"/>
    </source>
</evidence>
<dbReference type="Gene3D" id="3.40.50.300">
    <property type="entry name" value="P-loop containing nucleotide triphosphate hydrolases"/>
    <property type="match status" value="1"/>
</dbReference>
<feature type="region of interest" description="Disordered" evidence="5">
    <location>
        <begin position="31"/>
        <end position="78"/>
    </location>
</feature>
<organism evidence="7 8">
    <name type="scientific">Neodothiora populina</name>
    <dbReference type="NCBI Taxonomy" id="2781224"/>
    <lineage>
        <taxon>Eukaryota</taxon>
        <taxon>Fungi</taxon>
        <taxon>Dikarya</taxon>
        <taxon>Ascomycota</taxon>
        <taxon>Pezizomycotina</taxon>
        <taxon>Dothideomycetes</taxon>
        <taxon>Dothideomycetidae</taxon>
        <taxon>Dothideales</taxon>
        <taxon>Dothioraceae</taxon>
        <taxon>Neodothiora</taxon>
    </lineage>
</organism>
<dbReference type="CDD" id="cd01876">
    <property type="entry name" value="YihA_EngB"/>
    <property type="match status" value="1"/>
</dbReference>
<dbReference type="InterPro" id="IPR052279">
    <property type="entry name" value="EngB_GTPase"/>
</dbReference>
<feature type="compositionally biased region" description="Low complexity" evidence="5">
    <location>
        <begin position="31"/>
        <end position="40"/>
    </location>
</feature>
<dbReference type="PROSITE" id="PS51706">
    <property type="entry name" value="G_ENGB"/>
    <property type="match status" value="1"/>
</dbReference>
<dbReference type="EMBL" id="JBFMKM010000009">
    <property type="protein sequence ID" value="KAL1303854.1"/>
    <property type="molecule type" value="Genomic_DNA"/>
</dbReference>
<dbReference type="PANTHER" id="PTHR46498">
    <property type="entry name" value="GTP-BINDING PROTEIN 8"/>
    <property type="match status" value="1"/>
</dbReference>
<dbReference type="InterPro" id="IPR027417">
    <property type="entry name" value="P-loop_NTPase"/>
</dbReference>
<name>A0ABR3PCI9_9PEZI</name>
<feature type="compositionally biased region" description="Low complexity" evidence="5">
    <location>
        <begin position="49"/>
        <end position="72"/>
    </location>
</feature>
<dbReference type="Proteomes" id="UP001562354">
    <property type="component" value="Unassembled WGS sequence"/>
</dbReference>